<gene>
    <name evidence="2" type="ORF">OR16_34333</name>
</gene>
<feature type="transmembrane region" description="Helical" evidence="1">
    <location>
        <begin position="59"/>
        <end position="78"/>
    </location>
</feature>
<dbReference type="PATRIC" id="fig|1127483.3.peg.6855"/>
<protein>
    <submittedName>
        <fullName evidence="2">Membrane-bound metal-dependent hydrolase</fullName>
    </submittedName>
</protein>
<evidence type="ECO:0000313" key="3">
    <source>
        <dbReference type="Proteomes" id="UP000005808"/>
    </source>
</evidence>
<comment type="caution">
    <text evidence="2">The sequence shown here is derived from an EMBL/GenBank/DDBJ whole genome shotgun (WGS) entry which is preliminary data.</text>
</comment>
<dbReference type="GO" id="GO:0016787">
    <property type="term" value="F:hydrolase activity"/>
    <property type="evidence" value="ECO:0007669"/>
    <property type="project" value="UniProtKB-KW"/>
</dbReference>
<dbReference type="EMBL" id="AHJE01000103">
    <property type="protein sequence ID" value="EHP38918.1"/>
    <property type="molecule type" value="Genomic_DNA"/>
</dbReference>
<dbReference type="OrthoDB" id="9794683at2"/>
<feature type="transmembrane region" description="Helical" evidence="1">
    <location>
        <begin position="85"/>
        <end position="102"/>
    </location>
</feature>
<evidence type="ECO:0000256" key="1">
    <source>
        <dbReference type="SAM" id="Phobius"/>
    </source>
</evidence>
<sequence>MPTYLHCGPPLALAAMLGRRRVSTGLLLAGVAASIVPDIDMLNVWYAGVRYNTLLGHRGLTHSIGFAVALGLLAALAARRCGWQRGIAFLFVALSTVSHPVLDLLTDRGIGTALFYPLTEQRVSLPWRPLPLTAAGLFGAARFWLECAWIGLPLLAFAAFGAALRRWCDRIRPADRRVPARAYAD</sequence>
<keyword evidence="1" id="KW-0472">Membrane</keyword>
<accession>H1SEX3</accession>
<feature type="transmembrane region" description="Helical" evidence="1">
    <location>
        <begin position="143"/>
        <end position="164"/>
    </location>
</feature>
<name>H1SEX3_9BURK</name>
<dbReference type="Pfam" id="PF04307">
    <property type="entry name" value="YdjM"/>
    <property type="match status" value="1"/>
</dbReference>
<keyword evidence="2" id="KW-0378">Hydrolase</keyword>
<organism evidence="2 3">
    <name type="scientific">Cupriavidus basilensis OR16</name>
    <dbReference type="NCBI Taxonomy" id="1127483"/>
    <lineage>
        <taxon>Bacteria</taxon>
        <taxon>Pseudomonadati</taxon>
        <taxon>Pseudomonadota</taxon>
        <taxon>Betaproteobacteria</taxon>
        <taxon>Burkholderiales</taxon>
        <taxon>Burkholderiaceae</taxon>
        <taxon>Cupriavidus</taxon>
    </lineage>
</organism>
<reference evidence="2 3" key="1">
    <citation type="journal article" date="2012" name="J. Bacteriol.">
        <title>De Novo Genome Project of Cupriavidus basilensis OR16.</title>
        <authorList>
            <person name="Cserhati M."/>
            <person name="Kriszt B."/>
            <person name="Szoboszlay S."/>
            <person name="Toth A."/>
            <person name="Szabo I."/>
            <person name="Tancsics A."/>
            <person name="Nagy I."/>
            <person name="Horvath B."/>
            <person name="Nagy I."/>
            <person name="Kukolya J."/>
        </authorList>
    </citation>
    <scope>NUCLEOTIDE SEQUENCE [LARGE SCALE GENOMIC DNA]</scope>
    <source>
        <strain evidence="2 3">OR16</strain>
    </source>
</reference>
<feature type="transmembrane region" description="Helical" evidence="1">
    <location>
        <begin position="26"/>
        <end position="47"/>
    </location>
</feature>
<evidence type="ECO:0000313" key="2">
    <source>
        <dbReference type="EMBL" id="EHP38918.1"/>
    </source>
</evidence>
<proteinExistence type="predicted"/>
<dbReference type="Proteomes" id="UP000005808">
    <property type="component" value="Unassembled WGS sequence"/>
</dbReference>
<dbReference type="RefSeq" id="WP_006162729.1">
    <property type="nucleotide sequence ID" value="NZ_AHJE01000103.1"/>
</dbReference>
<keyword evidence="1" id="KW-1133">Transmembrane helix</keyword>
<keyword evidence="1" id="KW-0812">Transmembrane</keyword>
<dbReference type="AlphaFoldDB" id="H1SEX3"/>
<dbReference type="PANTHER" id="PTHR35531:SF1">
    <property type="entry name" value="INNER MEMBRANE PROTEIN YBCI-RELATED"/>
    <property type="match status" value="1"/>
</dbReference>
<dbReference type="InterPro" id="IPR007404">
    <property type="entry name" value="YdjM-like"/>
</dbReference>
<dbReference type="PANTHER" id="PTHR35531">
    <property type="entry name" value="INNER MEMBRANE PROTEIN YBCI-RELATED"/>
    <property type="match status" value="1"/>
</dbReference>